<organism evidence="1 2">
    <name type="scientific">Naganishia cerealis</name>
    <dbReference type="NCBI Taxonomy" id="610337"/>
    <lineage>
        <taxon>Eukaryota</taxon>
        <taxon>Fungi</taxon>
        <taxon>Dikarya</taxon>
        <taxon>Basidiomycota</taxon>
        <taxon>Agaricomycotina</taxon>
        <taxon>Tremellomycetes</taxon>
        <taxon>Filobasidiales</taxon>
        <taxon>Filobasidiaceae</taxon>
        <taxon>Naganishia</taxon>
    </lineage>
</organism>
<dbReference type="Proteomes" id="UP001241377">
    <property type="component" value="Unassembled WGS sequence"/>
</dbReference>
<dbReference type="EMBL" id="JASBWR010000033">
    <property type="protein sequence ID" value="KAJ9105740.1"/>
    <property type="molecule type" value="Genomic_DNA"/>
</dbReference>
<name>A0ACC2W347_9TREE</name>
<sequence length="505" mass="56083">MGASSLLSLGLSVGETIGIILIGNVIISALALLNAAPGGYFHIGYTISQRVVFGIRGSSIGIIIRIILSVVWFGSQAYLGSLCLSCVFASWSHSYLTMKNTIPESVHMNTQQLVGFVIFQLISLPPLLLKPERFNKILMVSCSLTFFAMLGMTIWAVARNGGNGGPLMHASSKMSSSTRGWYWIYGISSWYGSLSAGVSNQSDFTRFSKKTWSSLYGTIFSLVVVGTIVPLMGLVSASAFQARYGLDIWQPNQLIMFWLERDYSATSRAAAFFAGTIFTMSQICFNTMGNGYAGGMDLSGLLPRYFNITRGSIVTALLSWVVQPWDFYNTSSTFVTVMSSFSVFMSPIVGIIIADFWIVRKKHLKLSNLYSDDKQGKYWYFHGVNYRYLIIWVIAFAPALPGLINSVTPSIKVSTGIRNFYYGNTVFEYCISFFLVIVSSYIWPHKDVLEEDEFDYFGTFTEEECRAKGIVPYSEVTDKDLQLDPIVSVLSKDNVIVLARSASDR</sequence>
<evidence type="ECO:0000313" key="1">
    <source>
        <dbReference type="EMBL" id="KAJ9105740.1"/>
    </source>
</evidence>
<protein>
    <submittedName>
        <fullName evidence="1">Uncharacterized protein</fullName>
    </submittedName>
</protein>
<accession>A0ACC2W347</accession>
<proteinExistence type="predicted"/>
<keyword evidence="2" id="KW-1185">Reference proteome</keyword>
<gene>
    <name evidence="1" type="ORF">QFC19_003515</name>
</gene>
<comment type="caution">
    <text evidence="1">The sequence shown here is derived from an EMBL/GenBank/DDBJ whole genome shotgun (WGS) entry which is preliminary data.</text>
</comment>
<evidence type="ECO:0000313" key="2">
    <source>
        <dbReference type="Proteomes" id="UP001241377"/>
    </source>
</evidence>
<reference evidence="1" key="1">
    <citation type="submission" date="2023-04" db="EMBL/GenBank/DDBJ databases">
        <title>Draft Genome sequencing of Naganishia species isolated from polar environments using Oxford Nanopore Technology.</title>
        <authorList>
            <person name="Leo P."/>
            <person name="Venkateswaran K."/>
        </authorList>
    </citation>
    <scope>NUCLEOTIDE SEQUENCE</scope>
    <source>
        <strain evidence="1">MNA-CCFEE 5261</strain>
    </source>
</reference>